<accession>A0A0A0KBX0</accession>
<proteinExistence type="predicted"/>
<sequence length="107" mass="12150">MKWVIRSRADRAVGVENYHYRKASPPMEAAGSLGEVERERQGAGVSFEGHRSLETEKWPTEERRCRRTVLRSSITAGVFHPQIWCQAAARRRSPSPDKMAVETVGVR</sequence>
<evidence type="ECO:0000256" key="1">
    <source>
        <dbReference type="SAM" id="MobiDB-lite"/>
    </source>
</evidence>
<reference evidence="2 3" key="3">
    <citation type="journal article" date="2010" name="BMC Genomics">
        <title>Transcriptome sequencing and comparative analysis of cucumber flowers with different sex types.</title>
        <authorList>
            <person name="Guo S."/>
            <person name="Zheng Y."/>
            <person name="Joung J.G."/>
            <person name="Liu S."/>
            <person name="Zhang Z."/>
            <person name="Crasta O.R."/>
            <person name="Sobral B.W."/>
            <person name="Xu Y."/>
            <person name="Huang S."/>
            <person name="Fei Z."/>
        </authorList>
    </citation>
    <scope>NUCLEOTIDE SEQUENCE [LARGE SCALE GENOMIC DNA]</scope>
    <source>
        <strain evidence="3">cv. 9930</strain>
    </source>
</reference>
<feature type="region of interest" description="Disordered" evidence="1">
    <location>
        <begin position="26"/>
        <end position="61"/>
    </location>
</feature>
<reference evidence="2 3" key="2">
    <citation type="journal article" date="2009" name="PLoS ONE">
        <title>An integrated genetic and cytogenetic map of the cucumber genome.</title>
        <authorList>
            <person name="Ren Y."/>
            <person name="Zhang Z."/>
            <person name="Liu J."/>
            <person name="Staub J.E."/>
            <person name="Han Y."/>
            <person name="Cheng Z."/>
            <person name="Li X."/>
            <person name="Lu J."/>
            <person name="Miao H."/>
            <person name="Kang H."/>
            <person name="Xie B."/>
            <person name="Gu X."/>
            <person name="Wang X."/>
            <person name="Du Y."/>
            <person name="Jin W."/>
            <person name="Huang S."/>
        </authorList>
    </citation>
    <scope>NUCLEOTIDE SEQUENCE [LARGE SCALE GENOMIC DNA]</scope>
    <source>
        <strain evidence="3">cv. 9930</strain>
    </source>
</reference>
<dbReference type="Gramene" id="KGN46344">
    <property type="protein sequence ID" value="KGN46344"/>
    <property type="gene ID" value="Csa_6G087730"/>
</dbReference>
<reference evidence="2 3" key="4">
    <citation type="journal article" date="2011" name="BMC Genomics">
        <title>RNA-Seq improves annotation of protein-coding genes in the cucumber genome.</title>
        <authorList>
            <person name="Li Z."/>
            <person name="Zhang Z."/>
            <person name="Yan P."/>
            <person name="Huang S."/>
            <person name="Fei Z."/>
            <person name="Lin K."/>
        </authorList>
    </citation>
    <scope>NUCLEOTIDE SEQUENCE [LARGE SCALE GENOMIC DNA]</scope>
    <source>
        <strain evidence="3">cv. 9930</strain>
    </source>
</reference>
<dbReference type="Proteomes" id="UP000029981">
    <property type="component" value="Chromosome 6"/>
</dbReference>
<feature type="compositionally biased region" description="Basic and acidic residues" evidence="1">
    <location>
        <begin position="48"/>
        <end position="61"/>
    </location>
</feature>
<name>A0A0A0KBX0_CUCSA</name>
<evidence type="ECO:0000313" key="3">
    <source>
        <dbReference type="Proteomes" id="UP000029981"/>
    </source>
</evidence>
<reference evidence="2 3" key="1">
    <citation type="journal article" date="2009" name="Nat. Genet.">
        <title>The genome of the cucumber, Cucumis sativus L.</title>
        <authorList>
            <person name="Huang S."/>
            <person name="Li R."/>
            <person name="Zhang Z."/>
            <person name="Li L."/>
            <person name="Gu X."/>
            <person name="Fan W."/>
            <person name="Lucas W.J."/>
            <person name="Wang X."/>
            <person name="Xie B."/>
            <person name="Ni P."/>
            <person name="Ren Y."/>
            <person name="Zhu H."/>
            <person name="Li J."/>
            <person name="Lin K."/>
            <person name="Jin W."/>
            <person name="Fei Z."/>
            <person name="Li G."/>
            <person name="Staub J."/>
            <person name="Kilian A."/>
            <person name="van der Vossen E.A."/>
            <person name="Wu Y."/>
            <person name="Guo J."/>
            <person name="He J."/>
            <person name="Jia Z."/>
            <person name="Ren Y."/>
            <person name="Tian G."/>
            <person name="Lu Y."/>
            <person name="Ruan J."/>
            <person name="Qian W."/>
            <person name="Wang M."/>
            <person name="Huang Q."/>
            <person name="Li B."/>
            <person name="Xuan Z."/>
            <person name="Cao J."/>
            <person name="Asan"/>
            <person name="Wu Z."/>
            <person name="Zhang J."/>
            <person name="Cai Q."/>
            <person name="Bai Y."/>
            <person name="Zhao B."/>
            <person name="Han Y."/>
            <person name="Li Y."/>
            <person name="Li X."/>
            <person name="Wang S."/>
            <person name="Shi Q."/>
            <person name="Liu S."/>
            <person name="Cho W.K."/>
            <person name="Kim J.Y."/>
            <person name="Xu Y."/>
            <person name="Heller-Uszynska K."/>
            <person name="Miao H."/>
            <person name="Cheng Z."/>
            <person name="Zhang S."/>
            <person name="Wu J."/>
            <person name="Yang Y."/>
            <person name="Kang H."/>
            <person name="Li M."/>
            <person name="Liang H."/>
            <person name="Ren X."/>
            <person name="Shi Z."/>
            <person name="Wen M."/>
            <person name="Jian M."/>
            <person name="Yang H."/>
            <person name="Zhang G."/>
            <person name="Yang Z."/>
            <person name="Chen R."/>
            <person name="Liu S."/>
            <person name="Li J."/>
            <person name="Ma L."/>
            <person name="Liu H."/>
            <person name="Zhou Y."/>
            <person name="Zhao J."/>
            <person name="Fang X."/>
            <person name="Li G."/>
            <person name="Fang L."/>
            <person name="Li Y."/>
            <person name="Liu D."/>
            <person name="Zheng H."/>
            <person name="Zhang Y."/>
            <person name="Qin N."/>
            <person name="Li Z."/>
            <person name="Yang G."/>
            <person name="Yang S."/>
            <person name="Bolund L."/>
            <person name="Kristiansen K."/>
            <person name="Zheng H."/>
            <person name="Li S."/>
            <person name="Zhang X."/>
            <person name="Yang H."/>
            <person name="Wang J."/>
            <person name="Sun R."/>
            <person name="Zhang B."/>
            <person name="Jiang S."/>
            <person name="Wang J."/>
            <person name="Du Y."/>
            <person name="Li S."/>
        </authorList>
    </citation>
    <scope>NUCLEOTIDE SEQUENCE [LARGE SCALE GENOMIC DNA]</scope>
    <source>
        <strain evidence="3">cv. 9930</strain>
    </source>
</reference>
<keyword evidence="3" id="KW-1185">Reference proteome</keyword>
<protein>
    <submittedName>
        <fullName evidence="2">Uncharacterized protein</fullName>
    </submittedName>
</protein>
<gene>
    <name evidence="2" type="ORF">Csa_6G087730</name>
</gene>
<organism evidence="2 3">
    <name type="scientific">Cucumis sativus</name>
    <name type="common">Cucumber</name>
    <dbReference type="NCBI Taxonomy" id="3659"/>
    <lineage>
        <taxon>Eukaryota</taxon>
        <taxon>Viridiplantae</taxon>
        <taxon>Streptophyta</taxon>
        <taxon>Embryophyta</taxon>
        <taxon>Tracheophyta</taxon>
        <taxon>Spermatophyta</taxon>
        <taxon>Magnoliopsida</taxon>
        <taxon>eudicotyledons</taxon>
        <taxon>Gunneridae</taxon>
        <taxon>Pentapetalae</taxon>
        <taxon>rosids</taxon>
        <taxon>fabids</taxon>
        <taxon>Cucurbitales</taxon>
        <taxon>Cucurbitaceae</taxon>
        <taxon>Benincaseae</taxon>
        <taxon>Cucumis</taxon>
    </lineage>
</organism>
<dbReference type="AlphaFoldDB" id="A0A0A0KBX0"/>
<evidence type="ECO:0000313" key="2">
    <source>
        <dbReference type="EMBL" id="KGN46344.1"/>
    </source>
</evidence>
<dbReference type="EMBL" id="CM002927">
    <property type="protein sequence ID" value="KGN46344.1"/>
    <property type="molecule type" value="Genomic_DNA"/>
</dbReference>